<accession>A0A1G6MNR6</accession>
<gene>
    <name evidence="2" type="ORF">SAMN05444580_101252</name>
</gene>
<name>A0A1G6MNR6_9NOCA</name>
<feature type="region of interest" description="Disordered" evidence="1">
    <location>
        <begin position="49"/>
        <end position="71"/>
    </location>
</feature>
<dbReference type="RefSeq" id="WP_072844558.1">
    <property type="nucleotide sequence ID" value="NZ_FNAB01000001.1"/>
</dbReference>
<reference evidence="2 3" key="1">
    <citation type="submission" date="2016-10" db="EMBL/GenBank/DDBJ databases">
        <authorList>
            <person name="de Groot N.N."/>
        </authorList>
    </citation>
    <scope>NUCLEOTIDE SEQUENCE [LARGE SCALE GENOMIC DNA]</scope>
    <source>
        <strain evidence="2 3">JCM 11308</strain>
    </source>
</reference>
<sequence>MTDDELDRIAERHFEGLPPRSSKESEMYAGLDFVVWELQMAKKWWRQAGSSDAFREGTAPTQSQGEAEPGY</sequence>
<dbReference type="Proteomes" id="UP000199417">
    <property type="component" value="Unassembled WGS sequence"/>
</dbReference>
<proteinExistence type="predicted"/>
<dbReference type="EMBL" id="FNAB01000001">
    <property type="protein sequence ID" value="SDC57228.1"/>
    <property type="molecule type" value="Genomic_DNA"/>
</dbReference>
<evidence type="ECO:0000313" key="2">
    <source>
        <dbReference type="EMBL" id="SDC57228.1"/>
    </source>
</evidence>
<organism evidence="2 3">
    <name type="scientific">Rhodococcus tukisamuensis</name>
    <dbReference type="NCBI Taxonomy" id="168276"/>
    <lineage>
        <taxon>Bacteria</taxon>
        <taxon>Bacillati</taxon>
        <taxon>Actinomycetota</taxon>
        <taxon>Actinomycetes</taxon>
        <taxon>Mycobacteriales</taxon>
        <taxon>Nocardiaceae</taxon>
        <taxon>Rhodococcus</taxon>
    </lineage>
</organism>
<evidence type="ECO:0000313" key="3">
    <source>
        <dbReference type="Proteomes" id="UP000199417"/>
    </source>
</evidence>
<protein>
    <submittedName>
        <fullName evidence="2">Uncharacterized protein</fullName>
    </submittedName>
</protein>
<feature type="region of interest" description="Disordered" evidence="1">
    <location>
        <begin position="1"/>
        <end position="23"/>
    </location>
</feature>
<feature type="compositionally biased region" description="Basic and acidic residues" evidence="1">
    <location>
        <begin position="7"/>
        <end position="23"/>
    </location>
</feature>
<keyword evidence="3" id="KW-1185">Reference proteome</keyword>
<dbReference type="AlphaFoldDB" id="A0A1G6MNR6"/>
<evidence type="ECO:0000256" key="1">
    <source>
        <dbReference type="SAM" id="MobiDB-lite"/>
    </source>
</evidence>